<evidence type="ECO:0000313" key="7">
    <source>
        <dbReference type="Proteomes" id="UP000591948"/>
    </source>
</evidence>
<dbReference type="InterPro" id="IPR006935">
    <property type="entry name" value="Helicase/UvrB_N"/>
</dbReference>
<dbReference type="GO" id="GO:0005829">
    <property type="term" value="C:cytosol"/>
    <property type="evidence" value="ECO:0007669"/>
    <property type="project" value="TreeGrafter"/>
</dbReference>
<evidence type="ECO:0000313" key="3">
    <source>
        <dbReference type="EMBL" id="GFP27004.1"/>
    </source>
</evidence>
<dbReference type="GO" id="GO:0005524">
    <property type="term" value="F:ATP binding"/>
    <property type="evidence" value="ECO:0007669"/>
    <property type="project" value="InterPro"/>
</dbReference>
<dbReference type="EMBL" id="BLRX01000171">
    <property type="protein sequence ID" value="GFP25715.1"/>
    <property type="molecule type" value="Genomic_DNA"/>
</dbReference>
<dbReference type="GO" id="GO:0003677">
    <property type="term" value="F:DNA binding"/>
    <property type="evidence" value="ECO:0007669"/>
    <property type="project" value="InterPro"/>
</dbReference>
<dbReference type="EMBL" id="BLSB01000119">
    <property type="protein sequence ID" value="GFP35503.1"/>
    <property type="molecule type" value="Genomic_DNA"/>
</dbReference>
<dbReference type="Proteomes" id="UP000576480">
    <property type="component" value="Unassembled WGS sequence"/>
</dbReference>
<dbReference type="Gene3D" id="3.90.1570.30">
    <property type="match status" value="1"/>
</dbReference>
<dbReference type="SUPFAM" id="SSF52540">
    <property type="entry name" value="P-loop containing nucleoside triphosphate hydrolases"/>
    <property type="match status" value="1"/>
</dbReference>
<gene>
    <name evidence="2" type="ORF">HKBW3S25_01196</name>
    <name evidence="3" type="ORF">HKBW3S33_00417</name>
    <name evidence="4" type="ORF">HKBW3S43_01294</name>
</gene>
<organism evidence="2 5">
    <name type="scientific">Candidatus Hakubella thermalkaliphila</name>
    <dbReference type="NCBI Taxonomy" id="2754717"/>
    <lineage>
        <taxon>Bacteria</taxon>
        <taxon>Bacillati</taxon>
        <taxon>Actinomycetota</taxon>
        <taxon>Actinomycetota incertae sedis</taxon>
        <taxon>Candidatus Hakubellales</taxon>
        <taxon>Candidatus Hakubellaceae</taxon>
        <taxon>Candidatus Hakubella</taxon>
    </lineage>
</organism>
<evidence type="ECO:0000313" key="6">
    <source>
        <dbReference type="Proteomes" id="UP000576480"/>
    </source>
</evidence>
<dbReference type="Proteomes" id="UP000543224">
    <property type="component" value="Unassembled WGS sequence"/>
</dbReference>
<dbReference type="PANTHER" id="PTHR47396">
    <property type="entry name" value="TYPE I RESTRICTION ENZYME ECOKI R PROTEIN"/>
    <property type="match status" value="1"/>
</dbReference>
<evidence type="ECO:0000313" key="2">
    <source>
        <dbReference type="EMBL" id="GFP25715.1"/>
    </source>
</evidence>
<evidence type="ECO:0000259" key="1">
    <source>
        <dbReference type="Pfam" id="PF04851"/>
    </source>
</evidence>
<dbReference type="RefSeq" id="WP_176230081.1">
    <property type="nucleotide sequence ID" value="NZ_BLRY01000011.1"/>
</dbReference>
<reference evidence="5 6" key="1">
    <citation type="journal article" date="2020" name="Front. Microbiol.">
        <title>Single-cell genomics of novel Actinobacteria with the Wood-Ljungdahl pathway discovered in a serpentinizing system.</title>
        <authorList>
            <person name="Merino N."/>
            <person name="Kawai M."/>
            <person name="Boyd E.S."/>
            <person name="Colman D.R."/>
            <person name="McGlynn S.E."/>
            <person name="Nealson K.H."/>
            <person name="Kurokawa K."/>
            <person name="Hongoh Y."/>
        </authorList>
    </citation>
    <scope>NUCLEOTIDE SEQUENCE [LARGE SCALE GENOMIC DNA]</scope>
    <source>
        <strain evidence="2 5">S25</strain>
        <strain evidence="3 7">S33</strain>
        <strain evidence="4 6">S43</strain>
    </source>
</reference>
<dbReference type="InterPro" id="IPR027417">
    <property type="entry name" value="P-loop_NTPase"/>
</dbReference>
<evidence type="ECO:0000313" key="4">
    <source>
        <dbReference type="EMBL" id="GFP35503.1"/>
    </source>
</evidence>
<name>A0A6V8NZM6_9ACTN</name>
<dbReference type="GO" id="GO:0016787">
    <property type="term" value="F:hydrolase activity"/>
    <property type="evidence" value="ECO:0007669"/>
    <property type="project" value="InterPro"/>
</dbReference>
<keyword evidence="7" id="KW-1185">Reference proteome</keyword>
<accession>A0A6V8NZM6</accession>
<sequence>MALSEADTRAKLIDPALHQRGWKEDLIRREETDRGIDVIGGKPRRRERGRTDYLLRVRVNISTQPVALALIEVKRNDEPPDKGLEQAKKYAHLNHVPFVYSSNGHLFVEYDHFTGKTSEPRSLEEFPTPEQLQERYEKRVGFSLESEAAKPLLVPYPGGEANRRYYQDAAIRATLEEIAKGEKRLLLFLATGSGKTFIFCIRDTHADAVAIGMNNLYADWCVKNRQQRLEPYVFKCTAAVGGSQYIADLRGSERSHFIATTVDLITTGVDVPILRNVVFFKYVCSFIAFQKEYLRCNHDMDTPPLAP</sequence>
<comment type="caution">
    <text evidence="2">The sequence shown here is derived from an EMBL/GenBank/DDBJ whole genome shotgun (WGS) entry which is preliminary data.</text>
</comment>
<dbReference type="EMBL" id="BLRY01000011">
    <property type="protein sequence ID" value="GFP27004.1"/>
    <property type="molecule type" value="Genomic_DNA"/>
</dbReference>
<dbReference type="Proteomes" id="UP000591948">
    <property type="component" value="Unassembled WGS sequence"/>
</dbReference>
<dbReference type="InterPro" id="IPR050742">
    <property type="entry name" value="Helicase_Restrict-Modif_Enz"/>
</dbReference>
<evidence type="ECO:0000313" key="5">
    <source>
        <dbReference type="Proteomes" id="UP000543224"/>
    </source>
</evidence>
<feature type="domain" description="Helicase/UvrB N-terminal" evidence="1">
    <location>
        <begin position="163"/>
        <end position="199"/>
    </location>
</feature>
<dbReference type="AlphaFoldDB" id="A0A6V8NZM6"/>
<dbReference type="PANTHER" id="PTHR47396:SF1">
    <property type="entry name" value="ATP-DEPENDENT HELICASE IRC3-RELATED"/>
    <property type="match status" value="1"/>
</dbReference>
<proteinExistence type="predicted"/>
<dbReference type="Gene3D" id="3.40.50.300">
    <property type="entry name" value="P-loop containing nucleotide triphosphate hydrolases"/>
    <property type="match status" value="1"/>
</dbReference>
<protein>
    <submittedName>
        <fullName evidence="2">Type I restriction enzyme, R subunit</fullName>
    </submittedName>
</protein>
<dbReference type="Pfam" id="PF04851">
    <property type="entry name" value="ResIII"/>
    <property type="match status" value="1"/>
</dbReference>